<keyword evidence="4" id="KW-0346">Stress response</keyword>
<organism evidence="4 5">
    <name type="scientific">Trifolium pratense</name>
    <name type="common">Red clover</name>
    <dbReference type="NCBI Taxonomy" id="57577"/>
    <lineage>
        <taxon>Eukaryota</taxon>
        <taxon>Viridiplantae</taxon>
        <taxon>Streptophyta</taxon>
        <taxon>Embryophyta</taxon>
        <taxon>Tracheophyta</taxon>
        <taxon>Spermatophyta</taxon>
        <taxon>Magnoliopsida</taxon>
        <taxon>eudicotyledons</taxon>
        <taxon>Gunneridae</taxon>
        <taxon>Pentapetalae</taxon>
        <taxon>rosids</taxon>
        <taxon>fabids</taxon>
        <taxon>Fabales</taxon>
        <taxon>Fabaceae</taxon>
        <taxon>Papilionoideae</taxon>
        <taxon>50 kb inversion clade</taxon>
        <taxon>NPAAA clade</taxon>
        <taxon>Hologalegina</taxon>
        <taxon>IRL clade</taxon>
        <taxon>Trifolieae</taxon>
        <taxon>Trifolium</taxon>
    </lineage>
</organism>
<dbReference type="PANTHER" id="PTHR19375">
    <property type="entry name" value="HEAT SHOCK PROTEIN 70KDA"/>
    <property type="match status" value="1"/>
</dbReference>
<accession>A0A2K3NHF7</accession>
<keyword evidence="2" id="KW-0547">Nucleotide-binding</keyword>
<evidence type="ECO:0000256" key="2">
    <source>
        <dbReference type="ARBA" id="ARBA00022741"/>
    </source>
</evidence>
<sequence>MSMSRKFHVYDLYIPAYFCNSRREATKDAGVIPGLNVMQIINEPIAAALTYGLHTSANCVENRNIFICDIGGGTFGASLITLKGDKFEIKATAETKFGGEDSSDRMVNHFVKEFKRRHGIEVTGNSRAHRRLRILCERAKRTLSYRTEQLDMDLFEKCMNTVESCLTNAKIDTCSEDDVILVGGSSKIPNMQNLLQDFFKKRVKLFDHDEAVAYGAAIQAASLSGGLKNVPKNVHQYLTRMSLAAEPILGKIVINKKVNVTIEDNKSSVMIDFQEGAGMTVSIPGSYNISLPDPAFELPINICFAADFDSMLNVSAEVQTVSKDIIITNENVRLELRNRLRKLCWSF</sequence>
<evidence type="ECO:0000313" key="5">
    <source>
        <dbReference type="Proteomes" id="UP000236291"/>
    </source>
</evidence>
<evidence type="ECO:0000256" key="3">
    <source>
        <dbReference type="ARBA" id="ARBA00022840"/>
    </source>
</evidence>
<reference evidence="4 5" key="2">
    <citation type="journal article" date="2017" name="Front. Plant Sci.">
        <title>Gene Classification and Mining of Molecular Markers Useful in Red Clover (Trifolium pratense) Breeding.</title>
        <authorList>
            <person name="Istvanek J."/>
            <person name="Dluhosova J."/>
            <person name="Dluhos P."/>
            <person name="Patkova L."/>
            <person name="Nedelnik J."/>
            <person name="Repkova J."/>
        </authorList>
    </citation>
    <scope>NUCLEOTIDE SEQUENCE [LARGE SCALE GENOMIC DNA]</scope>
    <source>
        <strain evidence="5">cv. Tatra</strain>
        <tissue evidence="4">Young leaves</tissue>
    </source>
</reference>
<proteinExistence type="inferred from homology"/>
<gene>
    <name evidence="4" type="ORF">L195_g025751</name>
</gene>
<evidence type="ECO:0000256" key="1">
    <source>
        <dbReference type="ARBA" id="ARBA00007381"/>
    </source>
</evidence>
<dbReference type="STRING" id="57577.A0A2K3NHF7"/>
<dbReference type="GO" id="GO:0140662">
    <property type="term" value="F:ATP-dependent protein folding chaperone"/>
    <property type="evidence" value="ECO:0007669"/>
    <property type="project" value="InterPro"/>
</dbReference>
<dbReference type="Pfam" id="PF00012">
    <property type="entry name" value="HSP70"/>
    <property type="match status" value="2"/>
</dbReference>
<protein>
    <submittedName>
        <fullName evidence="4">Heat shock protein</fullName>
    </submittedName>
</protein>
<dbReference type="EMBL" id="ASHM01021363">
    <property type="protein sequence ID" value="PNY02443.1"/>
    <property type="molecule type" value="Genomic_DNA"/>
</dbReference>
<name>A0A2K3NHF7_TRIPR</name>
<dbReference type="Proteomes" id="UP000236291">
    <property type="component" value="Unassembled WGS sequence"/>
</dbReference>
<dbReference type="Gene3D" id="3.90.640.10">
    <property type="entry name" value="Actin, Chain A, domain 4"/>
    <property type="match status" value="2"/>
</dbReference>
<dbReference type="Gene3D" id="3.30.420.40">
    <property type="match status" value="4"/>
</dbReference>
<dbReference type="FunFam" id="3.90.640.10:FF:000003">
    <property type="entry name" value="Molecular chaperone DnaK"/>
    <property type="match status" value="1"/>
</dbReference>
<keyword evidence="3" id="KW-0067">ATP-binding</keyword>
<dbReference type="PRINTS" id="PR00301">
    <property type="entry name" value="HEATSHOCK70"/>
</dbReference>
<dbReference type="AlphaFoldDB" id="A0A2K3NHF7"/>
<dbReference type="SUPFAM" id="SSF53067">
    <property type="entry name" value="Actin-like ATPase domain"/>
    <property type="match status" value="2"/>
</dbReference>
<comment type="similarity">
    <text evidence="1">Belongs to the heat shock protein 70 family.</text>
</comment>
<reference evidence="4 5" key="1">
    <citation type="journal article" date="2014" name="Am. J. Bot.">
        <title>Genome assembly and annotation for red clover (Trifolium pratense; Fabaceae).</title>
        <authorList>
            <person name="Istvanek J."/>
            <person name="Jaros M."/>
            <person name="Krenek A."/>
            <person name="Repkova J."/>
        </authorList>
    </citation>
    <scope>NUCLEOTIDE SEQUENCE [LARGE SCALE GENOMIC DNA]</scope>
    <source>
        <strain evidence="5">cv. Tatra</strain>
        <tissue evidence="4">Young leaves</tissue>
    </source>
</reference>
<dbReference type="InterPro" id="IPR043129">
    <property type="entry name" value="ATPase_NBD"/>
</dbReference>
<dbReference type="FunFam" id="3.30.420.40:FF:000028">
    <property type="entry name" value="heat shock 70 kDa protein-like"/>
    <property type="match status" value="1"/>
</dbReference>
<dbReference type="InterPro" id="IPR013126">
    <property type="entry name" value="Hsp_70_fam"/>
</dbReference>
<evidence type="ECO:0000313" key="4">
    <source>
        <dbReference type="EMBL" id="PNY02443.1"/>
    </source>
</evidence>
<dbReference type="GO" id="GO:0005524">
    <property type="term" value="F:ATP binding"/>
    <property type="evidence" value="ECO:0007669"/>
    <property type="project" value="UniProtKB-KW"/>
</dbReference>
<comment type="caution">
    <text evidence="4">The sequence shown here is derived from an EMBL/GenBank/DDBJ whole genome shotgun (WGS) entry which is preliminary data.</text>
</comment>